<evidence type="ECO:0000256" key="5">
    <source>
        <dbReference type="ARBA" id="ARBA00023274"/>
    </source>
</evidence>
<dbReference type="PIRSF" id="PIRSF002122">
    <property type="entry name" value="RPS7p_RPS7a_RPS5e_RPS7o"/>
    <property type="match status" value="1"/>
</dbReference>
<dbReference type="GO" id="GO:0000049">
    <property type="term" value="F:tRNA binding"/>
    <property type="evidence" value="ECO:0007669"/>
    <property type="project" value="UniProtKB-UniRule"/>
</dbReference>
<keyword evidence="4 6" id="KW-0689">Ribosomal protein</keyword>
<evidence type="ECO:0000259" key="7">
    <source>
        <dbReference type="Pfam" id="PF00177"/>
    </source>
</evidence>
<reference evidence="8 9" key="1">
    <citation type="journal article" date="2016" name="Nat. Commun.">
        <title>Thousands of microbial genomes shed light on interconnected biogeochemical processes in an aquifer system.</title>
        <authorList>
            <person name="Anantharaman K."/>
            <person name="Brown C.T."/>
            <person name="Hug L.A."/>
            <person name="Sharon I."/>
            <person name="Castelle C.J."/>
            <person name="Probst A.J."/>
            <person name="Thomas B.C."/>
            <person name="Singh A."/>
            <person name="Wilkins M.J."/>
            <person name="Karaoz U."/>
            <person name="Brodie E.L."/>
            <person name="Williams K.H."/>
            <person name="Hubbard S.S."/>
            <person name="Banfield J.F."/>
        </authorList>
    </citation>
    <scope>NUCLEOTIDE SEQUENCE [LARGE SCALE GENOMIC DNA]</scope>
</reference>
<dbReference type="AlphaFoldDB" id="A0A1F7SIE0"/>
<comment type="similarity">
    <text evidence="1 6">Belongs to the universal ribosomal protein uS7 family.</text>
</comment>
<comment type="function">
    <text evidence="6">One of the primary rRNA binding proteins, it binds directly to 16S rRNA where it nucleates assembly of the head domain of the 30S subunit. Is located at the subunit interface close to the decoding center, probably blocks exit of the E-site tRNA.</text>
</comment>
<evidence type="ECO:0000256" key="4">
    <source>
        <dbReference type="ARBA" id="ARBA00022980"/>
    </source>
</evidence>
<dbReference type="InterPro" id="IPR023798">
    <property type="entry name" value="Ribosomal_uS7_dom"/>
</dbReference>
<proteinExistence type="inferred from homology"/>
<keyword evidence="2 6" id="KW-0699">rRNA-binding</keyword>
<dbReference type="SUPFAM" id="SSF47973">
    <property type="entry name" value="Ribosomal protein S7"/>
    <property type="match status" value="1"/>
</dbReference>
<evidence type="ECO:0000256" key="1">
    <source>
        <dbReference type="ARBA" id="ARBA00007151"/>
    </source>
</evidence>
<dbReference type="Proteomes" id="UP000185874">
    <property type="component" value="Unassembled WGS sequence"/>
</dbReference>
<dbReference type="InterPro" id="IPR000235">
    <property type="entry name" value="Ribosomal_uS7"/>
</dbReference>
<dbReference type="GO" id="GO:0019843">
    <property type="term" value="F:rRNA binding"/>
    <property type="evidence" value="ECO:0007669"/>
    <property type="project" value="UniProtKB-UniRule"/>
</dbReference>
<comment type="subunit">
    <text evidence="6">Part of the 30S ribosomal subunit. Contacts proteins S9 and S11.</text>
</comment>
<dbReference type="GO" id="GO:0006412">
    <property type="term" value="P:translation"/>
    <property type="evidence" value="ECO:0007669"/>
    <property type="project" value="UniProtKB-UniRule"/>
</dbReference>
<evidence type="ECO:0000313" key="9">
    <source>
        <dbReference type="Proteomes" id="UP000185874"/>
    </source>
</evidence>
<evidence type="ECO:0000256" key="3">
    <source>
        <dbReference type="ARBA" id="ARBA00022884"/>
    </source>
</evidence>
<dbReference type="EMBL" id="MGDJ01000016">
    <property type="protein sequence ID" value="OGL53542.1"/>
    <property type="molecule type" value="Genomic_DNA"/>
</dbReference>
<gene>
    <name evidence="6" type="primary">rpsG</name>
    <name evidence="8" type="ORF">A3K55_00920</name>
</gene>
<comment type="caution">
    <text evidence="8">The sequence shown here is derived from an EMBL/GenBank/DDBJ whole genome shotgun (WGS) entry which is preliminary data.</text>
</comment>
<dbReference type="NCBIfam" id="TIGR01029">
    <property type="entry name" value="rpsG_bact"/>
    <property type="match status" value="1"/>
</dbReference>
<evidence type="ECO:0000256" key="2">
    <source>
        <dbReference type="ARBA" id="ARBA00022730"/>
    </source>
</evidence>
<name>A0A1F7SIE0_9BACT</name>
<dbReference type="GO" id="GO:0003735">
    <property type="term" value="F:structural constituent of ribosome"/>
    <property type="evidence" value="ECO:0007669"/>
    <property type="project" value="InterPro"/>
</dbReference>
<dbReference type="Gene3D" id="1.10.455.10">
    <property type="entry name" value="Ribosomal protein S7 domain"/>
    <property type="match status" value="1"/>
</dbReference>
<feature type="domain" description="Small ribosomal subunit protein uS7" evidence="7">
    <location>
        <begin position="3"/>
        <end position="154"/>
    </location>
</feature>
<keyword evidence="6" id="KW-0820">tRNA-binding</keyword>
<organism evidence="8 9">
    <name type="scientific">Candidatus Shapirobacteria bacterium RBG_13_44_7</name>
    <dbReference type="NCBI Taxonomy" id="1802149"/>
    <lineage>
        <taxon>Bacteria</taxon>
        <taxon>Candidatus Shapironibacteriota</taxon>
    </lineage>
</organism>
<dbReference type="InterPro" id="IPR036823">
    <property type="entry name" value="Ribosomal_uS7_dom_sf"/>
</dbReference>
<dbReference type="HAMAP" id="MF_00480_B">
    <property type="entry name" value="Ribosomal_uS7_B"/>
    <property type="match status" value="1"/>
</dbReference>
<accession>A0A1F7SIE0</accession>
<keyword evidence="3 6" id="KW-0694">RNA-binding</keyword>
<sequence length="161" mass="18246">MSRKGPTKIRNLEPDPVYHSLIVARLINAAMRHGKKEPARGQVYQALELFQKEIPAKTDLLTVLEQSLDNIKPRVEVRPRRIGGAVYQVPTPVRGHRQNSLALRWLIDVSRAKPNKQFHSFAQKLSSELILALKNEGSAVAKKAEVERMAEANKAFAHLRW</sequence>
<dbReference type="Pfam" id="PF00177">
    <property type="entry name" value="Ribosomal_S7"/>
    <property type="match status" value="1"/>
</dbReference>
<evidence type="ECO:0000256" key="6">
    <source>
        <dbReference type="HAMAP-Rule" id="MF_00480"/>
    </source>
</evidence>
<keyword evidence="5 6" id="KW-0687">Ribonucleoprotein</keyword>
<dbReference type="GO" id="GO:0015935">
    <property type="term" value="C:small ribosomal subunit"/>
    <property type="evidence" value="ECO:0007669"/>
    <property type="project" value="InterPro"/>
</dbReference>
<protein>
    <recommendedName>
        <fullName evidence="6">Small ribosomal subunit protein uS7</fullName>
    </recommendedName>
</protein>
<evidence type="ECO:0000313" key="8">
    <source>
        <dbReference type="EMBL" id="OGL53542.1"/>
    </source>
</evidence>
<dbReference type="InterPro" id="IPR005717">
    <property type="entry name" value="Ribosomal_uS7_bac/org-type"/>
</dbReference>
<dbReference type="CDD" id="cd14869">
    <property type="entry name" value="uS7_Bacteria"/>
    <property type="match status" value="1"/>
</dbReference>
<dbReference type="PANTHER" id="PTHR11205">
    <property type="entry name" value="RIBOSOMAL PROTEIN S7"/>
    <property type="match status" value="1"/>
</dbReference>